<gene>
    <name evidence="1" type="ORF">BJP34_08780</name>
</gene>
<dbReference type="KEGG" id="mpro:BJP34_08780"/>
<protein>
    <submittedName>
        <fullName evidence="1">Carotenoid oxygenase</fullName>
    </submittedName>
</protein>
<dbReference type="InterPro" id="IPR036412">
    <property type="entry name" value="HAD-like_sf"/>
</dbReference>
<dbReference type="Proteomes" id="UP000177870">
    <property type="component" value="Chromosome"/>
</dbReference>
<dbReference type="GO" id="GO:0006281">
    <property type="term" value="P:DNA repair"/>
    <property type="evidence" value="ECO:0007669"/>
    <property type="project" value="TreeGrafter"/>
</dbReference>
<dbReference type="OrthoDB" id="9807630at2"/>
<dbReference type="PANTHER" id="PTHR43434:SF13">
    <property type="entry name" value="PHOSPHOGLYCOLATE PHOSPHATASE"/>
    <property type="match status" value="1"/>
</dbReference>
<accession>A0A1D8TQ61</accession>
<dbReference type="InterPro" id="IPR023214">
    <property type="entry name" value="HAD_sf"/>
</dbReference>
<dbReference type="Pfam" id="PF13419">
    <property type="entry name" value="HAD_2"/>
    <property type="match status" value="1"/>
</dbReference>
<dbReference type="InterPro" id="IPR006439">
    <property type="entry name" value="HAD-SF_hydro_IA"/>
</dbReference>
<dbReference type="GO" id="GO:0005829">
    <property type="term" value="C:cytosol"/>
    <property type="evidence" value="ECO:0007669"/>
    <property type="project" value="TreeGrafter"/>
</dbReference>
<dbReference type="InterPro" id="IPR041492">
    <property type="entry name" value="HAD_2"/>
</dbReference>
<dbReference type="PANTHER" id="PTHR43434">
    <property type="entry name" value="PHOSPHOGLYCOLATE PHOSPHATASE"/>
    <property type="match status" value="1"/>
</dbReference>
<dbReference type="RefSeq" id="WP_070392017.1">
    <property type="nucleotide sequence ID" value="NZ_CP017599.1"/>
</dbReference>
<dbReference type="PRINTS" id="PR00413">
    <property type="entry name" value="HADHALOGNASE"/>
</dbReference>
<dbReference type="GO" id="GO:0008967">
    <property type="term" value="F:phosphoglycolate phosphatase activity"/>
    <property type="evidence" value="ECO:0007669"/>
    <property type="project" value="TreeGrafter"/>
</dbReference>
<dbReference type="Gene3D" id="3.40.50.1000">
    <property type="entry name" value="HAD superfamily/HAD-like"/>
    <property type="match status" value="1"/>
</dbReference>
<dbReference type="InterPro" id="IPR050155">
    <property type="entry name" value="HAD-like_hydrolase_sf"/>
</dbReference>
<dbReference type="SFLD" id="SFLDG01129">
    <property type="entry name" value="C1.5:_HAD__Beta-PGM__Phosphata"/>
    <property type="match status" value="1"/>
</dbReference>
<dbReference type="SUPFAM" id="SSF56784">
    <property type="entry name" value="HAD-like"/>
    <property type="match status" value="1"/>
</dbReference>
<dbReference type="STRING" id="1458985.BJP34_08780"/>
<dbReference type="InterPro" id="IPR023198">
    <property type="entry name" value="PGP-like_dom2"/>
</dbReference>
<evidence type="ECO:0000313" key="2">
    <source>
        <dbReference type="Proteomes" id="UP000177870"/>
    </source>
</evidence>
<sequence>MSVKVILFDFDGTLADTLTAIVKISNSLAGEFGYQPTSAEKLEQVRHLSSREIIKQSGISRFRIPFLLKKVQKLLREDIHSLTPIPGLIDVLNDLKSEGYKLGILTSNSADNVNLFLENNSWVKLFDFVDSGSPIFGKEKVIRKFLKKHNLNPADVIYVGDETRDIEAAKQNNLKVVAVSWGFNYKEVLAQYKPDFLIDQPQELSKVVSNLYQSKVKSKVVCY</sequence>
<dbReference type="Gene3D" id="1.10.150.240">
    <property type="entry name" value="Putative phosphatase, domain 2"/>
    <property type="match status" value="1"/>
</dbReference>
<dbReference type="EMBL" id="CP017599">
    <property type="protein sequence ID" value="AOW99535.1"/>
    <property type="molecule type" value="Genomic_DNA"/>
</dbReference>
<organism evidence="1 2">
    <name type="scientific">Moorena producens PAL-8-15-08-1</name>
    <dbReference type="NCBI Taxonomy" id="1458985"/>
    <lineage>
        <taxon>Bacteria</taxon>
        <taxon>Bacillati</taxon>
        <taxon>Cyanobacteriota</taxon>
        <taxon>Cyanophyceae</taxon>
        <taxon>Coleofasciculales</taxon>
        <taxon>Coleofasciculaceae</taxon>
        <taxon>Moorena</taxon>
    </lineage>
</organism>
<dbReference type="AlphaFoldDB" id="A0A1D8TQ61"/>
<name>A0A1D8TQ61_9CYAN</name>
<dbReference type="SFLD" id="SFLDS00003">
    <property type="entry name" value="Haloacid_Dehalogenase"/>
    <property type="match status" value="1"/>
</dbReference>
<evidence type="ECO:0000313" key="1">
    <source>
        <dbReference type="EMBL" id="AOW99535.1"/>
    </source>
</evidence>
<dbReference type="NCBIfam" id="TIGR01549">
    <property type="entry name" value="HAD-SF-IA-v1"/>
    <property type="match status" value="1"/>
</dbReference>
<proteinExistence type="predicted"/>
<reference evidence="2" key="1">
    <citation type="submission" date="2016-10" db="EMBL/GenBank/DDBJ databases">
        <title>Comparative genomics uncovers the prolific and rare metabolic potential of the cyanobacterial genus Moorea.</title>
        <authorList>
            <person name="Leao T."/>
            <person name="Castelao G."/>
            <person name="Korobeynikov A."/>
            <person name="Monroe E.A."/>
            <person name="Podell S."/>
            <person name="Glukhov E."/>
            <person name="Allen E."/>
            <person name="Gerwick W.H."/>
            <person name="Gerwick L."/>
        </authorList>
    </citation>
    <scope>NUCLEOTIDE SEQUENCE [LARGE SCALE GENOMIC DNA]</scope>
    <source>
        <strain evidence="2">PAL-8-15-08-1</strain>
    </source>
</reference>